<gene>
    <name evidence="2" type="ORF">Atai01_15480</name>
</gene>
<proteinExistence type="predicted"/>
<comment type="caution">
    <text evidence="2">The sequence shown here is derived from an EMBL/GenBank/DDBJ whole genome shotgun (WGS) entry which is preliminary data.</text>
</comment>
<dbReference type="EMBL" id="BSTI01000003">
    <property type="protein sequence ID" value="GLY64929.1"/>
    <property type="molecule type" value="Genomic_DNA"/>
</dbReference>
<feature type="compositionally biased region" description="Low complexity" evidence="1">
    <location>
        <begin position="44"/>
        <end position="58"/>
    </location>
</feature>
<evidence type="ECO:0000313" key="2">
    <source>
        <dbReference type="EMBL" id="GLY64929.1"/>
    </source>
</evidence>
<accession>A0A9W6VFJ6</accession>
<evidence type="ECO:0000313" key="3">
    <source>
        <dbReference type="Proteomes" id="UP001165136"/>
    </source>
</evidence>
<evidence type="ECO:0000256" key="1">
    <source>
        <dbReference type="SAM" id="MobiDB-lite"/>
    </source>
</evidence>
<dbReference type="AlphaFoldDB" id="A0A9W6VFJ6"/>
<keyword evidence="3" id="KW-1185">Reference proteome</keyword>
<protein>
    <submittedName>
        <fullName evidence="2">Uncharacterized protein</fullName>
    </submittedName>
</protein>
<organism evidence="2 3">
    <name type="scientific">Amycolatopsis taiwanensis</name>
    <dbReference type="NCBI Taxonomy" id="342230"/>
    <lineage>
        <taxon>Bacteria</taxon>
        <taxon>Bacillati</taxon>
        <taxon>Actinomycetota</taxon>
        <taxon>Actinomycetes</taxon>
        <taxon>Pseudonocardiales</taxon>
        <taxon>Pseudonocardiaceae</taxon>
        <taxon>Amycolatopsis</taxon>
    </lineage>
</organism>
<feature type="region of interest" description="Disordered" evidence="1">
    <location>
        <begin position="44"/>
        <end position="67"/>
    </location>
</feature>
<name>A0A9W6VFJ6_9PSEU</name>
<dbReference type="Proteomes" id="UP001165136">
    <property type="component" value="Unassembled WGS sequence"/>
</dbReference>
<reference evidence="2" key="1">
    <citation type="submission" date="2023-03" db="EMBL/GenBank/DDBJ databases">
        <title>Amycolatopsis taiwanensis NBRC 103393.</title>
        <authorList>
            <person name="Ichikawa N."/>
            <person name="Sato H."/>
            <person name="Tonouchi N."/>
        </authorList>
    </citation>
    <scope>NUCLEOTIDE SEQUENCE</scope>
    <source>
        <strain evidence="2">NBRC 103393</strain>
    </source>
</reference>
<sequence>MTESSADRACSAHAAVSTGVLTTGASIAGSDTGIEVGSAETNTAIPAAPSAKAAPMVPTLFRSARGG</sequence>